<sequence length="242" mass="26980">MPVLLPVTMHTLRGPCGSIDEGSGRRLTWFGLIILRVDTISVQIIDAGIIHENLIPNHLGLKMDANDNINWAAMERLPSETASAVVSQVHAPGYVTQFNHSTVPHPTTTAPSSVPNPTFISAPTPVVQEIEWVACDICEKWHELPPSVPATSLPSKWLCKNNFWDEANAFCRVASEPPQIFNDLEIGAGAPPPVDEEAPKIIYKDDLEDEDEEDDPEPNDDDDEEYSDRSYYQKKKKKQRVD</sequence>
<feature type="compositionally biased region" description="Acidic residues" evidence="4">
    <location>
        <begin position="206"/>
        <end position="226"/>
    </location>
</feature>
<name>A0A9W7E0F6_9STRA</name>
<dbReference type="Pfam" id="PF07496">
    <property type="entry name" value="zf-CW"/>
    <property type="match status" value="1"/>
</dbReference>
<comment type="caution">
    <text evidence="6">The sequence shown here is derived from an EMBL/GenBank/DDBJ whole genome shotgun (WGS) entry which is preliminary data.</text>
</comment>
<evidence type="ECO:0000256" key="4">
    <source>
        <dbReference type="SAM" id="MobiDB-lite"/>
    </source>
</evidence>
<dbReference type="Proteomes" id="UP001165085">
    <property type="component" value="Unassembled WGS sequence"/>
</dbReference>
<dbReference type="OrthoDB" id="757982at2759"/>
<feature type="compositionally biased region" description="Basic residues" evidence="4">
    <location>
        <begin position="232"/>
        <end position="242"/>
    </location>
</feature>
<dbReference type="GO" id="GO:0008270">
    <property type="term" value="F:zinc ion binding"/>
    <property type="evidence" value="ECO:0007669"/>
    <property type="project" value="UniProtKB-KW"/>
</dbReference>
<keyword evidence="3" id="KW-0862">Zinc</keyword>
<evidence type="ECO:0000259" key="5">
    <source>
        <dbReference type="PROSITE" id="PS51050"/>
    </source>
</evidence>
<evidence type="ECO:0000256" key="3">
    <source>
        <dbReference type="ARBA" id="ARBA00022833"/>
    </source>
</evidence>
<reference evidence="7" key="1">
    <citation type="journal article" date="2023" name="Commun. Biol.">
        <title>Genome analysis of Parmales, the sister group of diatoms, reveals the evolutionary specialization of diatoms from phago-mixotrophs to photoautotrophs.</title>
        <authorList>
            <person name="Ban H."/>
            <person name="Sato S."/>
            <person name="Yoshikawa S."/>
            <person name="Yamada K."/>
            <person name="Nakamura Y."/>
            <person name="Ichinomiya M."/>
            <person name="Sato N."/>
            <person name="Blanc-Mathieu R."/>
            <person name="Endo H."/>
            <person name="Kuwata A."/>
            <person name="Ogata H."/>
        </authorList>
    </citation>
    <scope>NUCLEOTIDE SEQUENCE [LARGE SCALE GENOMIC DNA]</scope>
    <source>
        <strain evidence="7">NIES 3701</strain>
    </source>
</reference>
<protein>
    <recommendedName>
        <fullName evidence="5">CW-type domain-containing protein</fullName>
    </recommendedName>
</protein>
<keyword evidence="7" id="KW-1185">Reference proteome</keyword>
<keyword evidence="2" id="KW-0863">Zinc-finger</keyword>
<evidence type="ECO:0000313" key="6">
    <source>
        <dbReference type="EMBL" id="GMH63409.1"/>
    </source>
</evidence>
<dbReference type="Gene3D" id="3.30.40.100">
    <property type="match status" value="1"/>
</dbReference>
<dbReference type="InterPro" id="IPR011124">
    <property type="entry name" value="Znf_CW"/>
</dbReference>
<evidence type="ECO:0000313" key="7">
    <source>
        <dbReference type="Proteomes" id="UP001165085"/>
    </source>
</evidence>
<feature type="domain" description="CW-type" evidence="5">
    <location>
        <begin position="126"/>
        <end position="179"/>
    </location>
</feature>
<keyword evidence="1" id="KW-0479">Metal-binding</keyword>
<evidence type="ECO:0000256" key="1">
    <source>
        <dbReference type="ARBA" id="ARBA00022723"/>
    </source>
</evidence>
<organism evidence="6 7">
    <name type="scientific">Triparma strigata</name>
    <dbReference type="NCBI Taxonomy" id="1606541"/>
    <lineage>
        <taxon>Eukaryota</taxon>
        <taxon>Sar</taxon>
        <taxon>Stramenopiles</taxon>
        <taxon>Ochrophyta</taxon>
        <taxon>Bolidophyceae</taxon>
        <taxon>Parmales</taxon>
        <taxon>Triparmaceae</taxon>
        <taxon>Triparma</taxon>
    </lineage>
</organism>
<accession>A0A9W7E0F6</accession>
<evidence type="ECO:0000256" key="2">
    <source>
        <dbReference type="ARBA" id="ARBA00022771"/>
    </source>
</evidence>
<dbReference type="EMBL" id="BRXY01000084">
    <property type="protein sequence ID" value="GMH63409.1"/>
    <property type="molecule type" value="Genomic_DNA"/>
</dbReference>
<proteinExistence type="predicted"/>
<dbReference type="AlphaFoldDB" id="A0A9W7E0F6"/>
<feature type="region of interest" description="Disordered" evidence="4">
    <location>
        <begin position="183"/>
        <end position="242"/>
    </location>
</feature>
<dbReference type="PROSITE" id="PS51050">
    <property type="entry name" value="ZF_CW"/>
    <property type="match status" value="1"/>
</dbReference>
<gene>
    <name evidence="6" type="ORF">TrST_g1626</name>
</gene>